<dbReference type="RefSeq" id="WP_051206955.1">
    <property type="nucleotide sequence ID" value="NZ_PIQE01000002.1"/>
</dbReference>
<sequence length="137" mass="15003">MRKLFSSWFIALLALLLLSSSASNAWLNTHTQLQANPYKNERLDLICTGDELRWIDPLASIAAGQFVFVTPPTDAPQTIQHPDCGLAQLSDHSSPLPQLPYLPARNALTDARLPAVTPLVVVRFRVTPPARAPPVLS</sequence>
<feature type="chain" id="PRO_5019457923" evidence="1">
    <location>
        <begin position="26"/>
        <end position="137"/>
    </location>
</feature>
<keyword evidence="3" id="KW-1185">Reference proteome</keyword>
<proteinExistence type="predicted"/>
<dbReference type="Proteomes" id="UP000287022">
    <property type="component" value="Unassembled WGS sequence"/>
</dbReference>
<evidence type="ECO:0000313" key="3">
    <source>
        <dbReference type="Proteomes" id="UP000287022"/>
    </source>
</evidence>
<evidence type="ECO:0000313" key="2">
    <source>
        <dbReference type="EMBL" id="RUO72686.1"/>
    </source>
</evidence>
<gene>
    <name evidence="2" type="ORF">CWI80_09085</name>
</gene>
<evidence type="ECO:0000256" key="1">
    <source>
        <dbReference type="SAM" id="SignalP"/>
    </source>
</evidence>
<name>A0A432Z466_9GAMM</name>
<dbReference type="AlphaFoldDB" id="A0A432Z466"/>
<keyword evidence="1" id="KW-0732">Signal</keyword>
<protein>
    <submittedName>
        <fullName evidence="2">Uncharacterized protein</fullName>
    </submittedName>
</protein>
<dbReference type="EMBL" id="PIQE01000002">
    <property type="protein sequence ID" value="RUO72686.1"/>
    <property type="molecule type" value="Genomic_DNA"/>
</dbReference>
<comment type="caution">
    <text evidence="2">The sequence shown here is derived from an EMBL/GenBank/DDBJ whole genome shotgun (WGS) entry which is preliminary data.</text>
</comment>
<organism evidence="2 3">
    <name type="scientific">Pseudidiomarina sediminum</name>
    <dbReference type="NCBI Taxonomy" id="431675"/>
    <lineage>
        <taxon>Bacteria</taxon>
        <taxon>Pseudomonadati</taxon>
        <taxon>Pseudomonadota</taxon>
        <taxon>Gammaproteobacteria</taxon>
        <taxon>Alteromonadales</taxon>
        <taxon>Idiomarinaceae</taxon>
        <taxon>Pseudidiomarina</taxon>
    </lineage>
</organism>
<accession>A0A432Z466</accession>
<feature type="signal peptide" evidence="1">
    <location>
        <begin position="1"/>
        <end position="25"/>
    </location>
</feature>
<dbReference type="STRING" id="1122124.GCA_000423165_02277"/>
<reference evidence="3" key="1">
    <citation type="journal article" date="2018" name="Front. Microbiol.">
        <title>Genome-Based Analysis Reveals the Taxonomy and Diversity of the Family Idiomarinaceae.</title>
        <authorList>
            <person name="Liu Y."/>
            <person name="Lai Q."/>
            <person name="Shao Z."/>
        </authorList>
    </citation>
    <scope>NUCLEOTIDE SEQUENCE [LARGE SCALE GENOMIC DNA]</scope>
    <source>
        <strain evidence="3">c121</strain>
    </source>
</reference>